<dbReference type="EMBL" id="BART01008848">
    <property type="protein sequence ID" value="GAG58959.1"/>
    <property type="molecule type" value="Genomic_DNA"/>
</dbReference>
<gene>
    <name evidence="2" type="ORF">S01H4_19787</name>
</gene>
<proteinExistence type="predicted"/>
<feature type="transmembrane region" description="Helical" evidence="1">
    <location>
        <begin position="6"/>
        <end position="26"/>
    </location>
</feature>
<evidence type="ECO:0000313" key="2">
    <source>
        <dbReference type="EMBL" id="GAG58959.1"/>
    </source>
</evidence>
<protein>
    <submittedName>
        <fullName evidence="2">Uncharacterized protein</fullName>
    </submittedName>
</protein>
<organism evidence="2">
    <name type="scientific">marine sediment metagenome</name>
    <dbReference type="NCBI Taxonomy" id="412755"/>
    <lineage>
        <taxon>unclassified sequences</taxon>
        <taxon>metagenomes</taxon>
        <taxon>ecological metagenomes</taxon>
    </lineage>
</organism>
<comment type="caution">
    <text evidence="2">The sequence shown here is derived from an EMBL/GenBank/DDBJ whole genome shotgun (WGS) entry which is preliminary data.</text>
</comment>
<dbReference type="AlphaFoldDB" id="X0YRH0"/>
<sequence>MLPHIIKLILPVYIVILWLGILARFLTDKPVAETVKIIREKSFLISQR</sequence>
<keyword evidence="1" id="KW-0472">Membrane</keyword>
<keyword evidence="1" id="KW-1133">Transmembrane helix</keyword>
<accession>X0YRH0</accession>
<evidence type="ECO:0000256" key="1">
    <source>
        <dbReference type="SAM" id="Phobius"/>
    </source>
</evidence>
<reference evidence="2" key="1">
    <citation type="journal article" date="2014" name="Front. Microbiol.">
        <title>High frequency of phylogenetically diverse reductive dehalogenase-homologous genes in deep subseafloor sedimentary metagenomes.</title>
        <authorList>
            <person name="Kawai M."/>
            <person name="Futagami T."/>
            <person name="Toyoda A."/>
            <person name="Takaki Y."/>
            <person name="Nishi S."/>
            <person name="Hori S."/>
            <person name="Arai W."/>
            <person name="Tsubouchi T."/>
            <person name="Morono Y."/>
            <person name="Uchiyama I."/>
            <person name="Ito T."/>
            <person name="Fujiyama A."/>
            <person name="Inagaki F."/>
            <person name="Takami H."/>
        </authorList>
    </citation>
    <scope>NUCLEOTIDE SEQUENCE</scope>
    <source>
        <strain evidence="2">Expedition CK06-06</strain>
    </source>
</reference>
<name>X0YRH0_9ZZZZ</name>
<keyword evidence="1" id="KW-0812">Transmembrane</keyword>